<reference evidence="2" key="2">
    <citation type="submission" date="2023-05" db="EMBL/GenBank/DDBJ databases">
        <authorList>
            <consortium name="Lawrence Berkeley National Laboratory"/>
            <person name="Steindorff A."/>
            <person name="Hensen N."/>
            <person name="Bonometti L."/>
            <person name="Westerberg I."/>
            <person name="Brannstrom I.O."/>
            <person name="Guillou S."/>
            <person name="Cros-Aarteil S."/>
            <person name="Calhoun S."/>
            <person name="Haridas S."/>
            <person name="Kuo A."/>
            <person name="Mondo S."/>
            <person name="Pangilinan J."/>
            <person name="Riley R."/>
            <person name="Labutti K."/>
            <person name="Andreopoulos B."/>
            <person name="Lipzen A."/>
            <person name="Chen C."/>
            <person name="Yanf M."/>
            <person name="Daum C."/>
            <person name="Ng V."/>
            <person name="Clum A."/>
            <person name="Ohm R."/>
            <person name="Martin F."/>
            <person name="Silar P."/>
            <person name="Natvig D."/>
            <person name="Lalanne C."/>
            <person name="Gautier V."/>
            <person name="Ament-Velasquez S.L."/>
            <person name="Kruys A."/>
            <person name="Hutchinson M.I."/>
            <person name="Powell A.J."/>
            <person name="Barry K."/>
            <person name="Miller A.N."/>
            <person name="Grigoriev I.V."/>
            <person name="Debuchy R."/>
            <person name="Gladieux P."/>
            <person name="Thoren M.H."/>
            <person name="Johannesson H."/>
        </authorList>
    </citation>
    <scope>NUCLEOTIDE SEQUENCE</scope>
    <source>
        <strain evidence="2">CBS 892.96</strain>
    </source>
</reference>
<keyword evidence="3" id="KW-1185">Reference proteome</keyword>
<evidence type="ECO:0000313" key="2">
    <source>
        <dbReference type="EMBL" id="KAK4171624.1"/>
    </source>
</evidence>
<dbReference type="Proteomes" id="UP001302321">
    <property type="component" value="Unassembled WGS sequence"/>
</dbReference>
<keyword evidence="1" id="KW-0732">Signal</keyword>
<feature type="signal peptide" evidence="1">
    <location>
        <begin position="1"/>
        <end position="21"/>
    </location>
</feature>
<organism evidence="2 3">
    <name type="scientific">Triangularia setosa</name>
    <dbReference type="NCBI Taxonomy" id="2587417"/>
    <lineage>
        <taxon>Eukaryota</taxon>
        <taxon>Fungi</taxon>
        <taxon>Dikarya</taxon>
        <taxon>Ascomycota</taxon>
        <taxon>Pezizomycotina</taxon>
        <taxon>Sordariomycetes</taxon>
        <taxon>Sordariomycetidae</taxon>
        <taxon>Sordariales</taxon>
        <taxon>Podosporaceae</taxon>
        <taxon>Triangularia</taxon>
    </lineage>
</organism>
<dbReference type="EMBL" id="MU866531">
    <property type="protein sequence ID" value="KAK4171624.1"/>
    <property type="molecule type" value="Genomic_DNA"/>
</dbReference>
<dbReference type="AlphaFoldDB" id="A0AAN7A3A0"/>
<feature type="chain" id="PRO_5042848401" evidence="1">
    <location>
        <begin position="22"/>
        <end position="101"/>
    </location>
</feature>
<evidence type="ECO:0000256" key="1">
    <source>
        <dbReference type="SAM" id="SignalP"/>
    </source>
</evidence>
<name>A0AAN7A3A0_9PEZI</name>
<comment type="caution">
    <text evidence="2">The sequence shown here is derived from an EMBL/GenBank/DDBJ whole genome shotgun (WGS) entry which is preliminary data.</text>
</comment>
<proteinExistence type="predicted"/>
<sequence length="101" mass="10770">MQLTTLILSTSLVRLLTYCVATGNSVECRRGCPKPSDPCQYAEDDGSCSYGYAACLQKMGCGGRAGELDCAGTATDAKVARSRADDFLGRIWLTGMALMLF</sequence>
<accession>A0AAN7A3A0</accession>
<protein>
    <submittedName>
        <fullName evidence="2">Uncharacterized protein</fullName>
    </submittedName>
</protein>
<evidence type="ECO:0000313" key="3">
    <source>
        <dbReference type="Proteomes" id="UP001302321"/>
    </source>
</evidence>
<gene>
    <name evidence="2" type="ORF">QBC36DRAFT_365703</name>
</gene>
<reference evidence="2" key="1">
    <citation type="journal article" date="2023" name="Mol. Phylogenet. Evol.">
        <title>Genome-scale phylogeny and comparative genomics of the fungal order Sordariales.</title>
        <authorList>
            <person name="Hensen N."/>
            <person name="Bonometti L."/>
            <person name="Westerberg I."/>
            <person name="Brannstrom I.O."/>
            <person name="Guillou S."/>
            <person name="Cros-Aarteil S."/>
            <person name="Calhoun S."/>
            <person name="Haridas S."/>
            <person name="Kuo A."/>
            <person name="Mondo S."/>
            <person name="Pangilinan J."/>
            <person name="Riley R."/>
            <person name="LaButti K."/>
            <person name="Andreopoulos B."/>
            <person name="Lipzen A."/>
            <person name="Chen C."/>
            <person name="Yan M."/>
            <person name="Daum C."/>
            <person name="Ng V."/>
            <person name="Clum A."/>
            <person name="Steindorff A."/>
            <person name="Ohm R.A."/>
            <person name="Martin F."/>
            <person name="Silar P."/>
            <person name="Natvig D.O."/>
            <person name="Lalanne C."/>
            <person name="Gautier V."/>
            <person name="Ament-Velasquez S.L."/>
            <person name="Kruys A."/>
            <person name="Hutchinson M.I."/>
            <person name="Powell A.J."/>
            <person name="Barry K."/>
            <person name="Miller A.N."/>
            <person name="Grigoriev I.V."/>
            <person name="Debuchy R."/>
            <person name="Gladieux P."/>
            <person name="Hiltunen Thoren M."/>
            <person name="Johannesson H."/>
        </authorList>
    </citation>
    <scope>NUCLEOTIDE SEQUENCE</scope>
    <source>
        <strain evidence="2">CBS 892.96</strain>
    </source>
</reference>